<keyword evidence="4 6" id="KW-0732">Signal</keyword>
<dbReference type="Proteomes" id="UP000573599">
    <property type="component" value="Unassembled WGS sequence"/>
</dbReference>
<evidence type="ECO:0000313" key="8">
    <source>
        <dbReference type="Proteomes" id="UP000573599"/>
    </source>
</evidence>
<keyword evidence="5" id="KW-0574">Periplasm</keyword>
<dbReference type="SUPFAM" id="SSF53850">
    <property type="entry name" value="Periplasmic binding protein-like II"/>
    <property type="match status" value="1"/>
</dbReference>
<dbReference type="NCBIfam" id="TIGR00971">
    <property type="entry name" value="3a0106s03"/>
    <property type="match status" value="1"/>
</dbReference>
<organism evidence="7 8">
    <name type="scientific">Pedococcus badiiscoriae</name>
    <dbReference type="NCBI Taxonomy" id="642776"/>
    <lineage>
        <taxon>Bacteria</taxon>
        <taxon>Bacillati</taxon>
        <taxon>Actinomycetota</taxon>
        <taxon>Actinomycetes</taxon>
        <taxon>Micrococcales</taxon>
        <taxon>Intrasporangiaceae</taxon>
        <taxon>Pedococcus</taxon>
    </lineage>
</organism>
<keyword evidence="3" id="KW-0813">Transport</keyword>
<evidence type="ECO:0000256" key="1">
    <source>
        <dbReference type="ARBA" id="ARBA00004418"/>
    </source>
</evidence>
<dbReference type="GO" id="GO:1902358">
    <property type="term" value="P:sulfate transmembrane transport"/>
    <property type="evidence" value="ECO:0007669"/>
    <property type="project" value="InterPro"/>
</dbReference>
<name>A0A852WBB1_9MICO</name>
<dbReference type="EMBL" id="JACCAB010000001">
    <property type="protein sequence ID" value="NYG05930.1"/>
    <property type="molecule type" value="Genomic_DNA"/>
</dbReference>
<keyword evidence="8" id="KW-1185">Reference proteome</keyword>
<dbReference type="AlphaFoldDB" id="A0A852WBB1"/>
<evidence type="ECO:0000256" key="5">
    <source>
        <dbReference type="ARBA" id="ARBA00022764"/>
    </source>
</evidence>
<comment type="similarity">
    <text evidence="2">Belongs to the prokaryotic sulfate-binding protein family.</text>
</comment>
<reference evidence="7 8" key="1">
    <citation type="submission" date="2020-07" db="EMBL/GenBank/DDBJ databases">
        <title>Sequencing the genomes of 1000 actinobacteria strains.</title>
        <authorList>
            <person name="Klenk H.-P."/>
        </authorList>
    </citation>
    <scope>NUCLEOTIDE SEQUENCE [LARGE SCALE GENOMIC DNA]</scope>
    <source>
        <strain evidence="7 8">DSM 23987</strain>
    </source>
</reference>
<dbReference type="GO" id="GO:0140104">
    <property type="term" value="F:molecular carrier activity"/>
    <property type="evidence" value="ECO:0007669"/>
    <property type="project" value="InterPro"/>
</dbReference>
<dbReference type="InterPro" id="IPR005669">
    <property type="entry name" value="Thiosulph/SO4-bd"/>
</dbReference>
<evidence type="ECO:0000256" key="3">
    <source>
        <dbReference type="ARBA" id="ARBA00022448"/>
    </source>
</evidence>
<dbReference type="PANTHER" id="PTHR30368">
    <property type="entry name" value="SULFATE-BINDING PROTEIN"/>
    <property type="match status" value="1"/>
</dbReference>
<protein>
    <submittedName>
        <fullName evidence="7">Sulfate transport system substrate-binding protein</fullName>
    </submittedName>
</protein>
<dbReference type="PROSITE" id="PS51257">
    <property type="entry name" value="PROKAR_LIPOPROTEIN"/>
    <property type="match status" value="1"/>
</dbReference>
<proteinExistence type="inferred from homology"/>
<gene>
    <name evidence="7" type="ORF">BJ986_000417</name>
</gene>
<dbReference type="PANTHER" id="PTHR30368:SF2">
    <property type="entry name" value="SULFATE-BINDING PROTEIN"/>
    <property type="match status" value="1"/>
</dbReference>
<evidence type="ECO:0000313" key="7">
    <source>
        <dbReference type="EMBL" id="NYG05930.1"/>
    </source>
</evidence>
<evidence type="ECO:0000256" key="2">
    <source>
        <dbReference type="ARBA" id="ARBA00006099"/>
    </source>
</evidence>
<dbReference type="Pfam" id="PF13531">
    <property type="entry name" value="SBP_bac_11"/>
    <property type="match status" value="1"/>
</dbReference>
<evidence type="ECO:0000256" key="4">
    <source>
        <dbReference type="ARBA" id="ARBA00022729"/>
    </source>
</evidence>
<comment type="subcellular location">
    <subcellularLocation>
        <location evidence="1">Periplasm</location>
    </subcellularLocation>
</comment>
<accession>A0A852WBB1</accession>
<comment type="caution">
    <text evidence="7">The sequence shown here is derived from an EMBL/GenBank/DDBJ whole genome shotgun (WGS) entry which is preliminary data.</text>
</comment>
<dbReference type="RefSeq" id="WP_179420489.1">
    <property type="nucleotide sequence ID" value="NZ_JACCAB010000001.1"/>
</dbReference>
<feature type="signal peptide" evidence="6">
    <location>
        <begin position="1"/>
        <end position="27"/>
    </location>
</feature>
<feature type="chain" id="PRO_5032424737" evidence="6">
    <location>
        <begin position="28"/>
        <end position="349"/>
    </location>
</feature>
<dbReference type="GO" id="GO:0042597">
    <property type="term" value="C:periplasmic space"/>
    <property type="evidence" value="ECO:0007669"/>
    <property type="project" value="UniProtKB-SubCell"/>
</dbReference>
<sequence length="349" mass="36222">MKSSARHPRLVLAAVATVGAMVMTACAGGGSSDAVATGAQAQNAAATSSILNLFAYSTPKPGFDKVIPAFTQTAAGKGVQVQQSYGASGDQSRKVAAGASADVVTFSVEPDVTRLVKAGLVDPSWNAGPHKGIAFGSVVTIIVRKGNPKGIHSWDDLLKPGIQVVTPNPFSSGSAKWNLLAPYAAKSDGGKDPKAGLAFIDKLVTQHVKVQPKSGREATETFLQGTGDALLSYENEALFAERKGDPVEHVTPSTTFKIENPTAVLKGSPNLAKAKAFEAYLYTPQAQTLWAQAGFRPVDPAVAKEFAATLPAPAKLWTIADLGGWKTVDSTLFAKGTGAIAVIYDKATS</sequence>
<evidence type="ECO:0000256" key="6">
    <source>
        <dbReference type="SAM" id="SignalP"/>
    </source>
</evidence>
<dbReference type="Gene3D" id="3.40.190.10">
    <property type="entry name" value="Periplasmic binding protein-like II"/>
    <property type="match status" value="2"/>
</dbReference>